<feature type="compositionally biased region" description="Low complexity" evidence="1">
    <location>
        <begin position="69"/>
        <end position="95"/>
    </location>
</feature>
<dbReference type="EMBL" id="HBIX01004638">
    <property type="protein sequence ID" value="CAE0710939.1"/>
    <property type="molecule type" value="Transcribed_RNA"/>
</dbReference>
<dbReference type="PANTHER" id="PTHR12121">
    <property type="entry name" value="CARBON CATABOLITE REPRESSOR PROTEIN 4"/>
    <property type="match status" value="1"/>
</dbReference>
<feature type="transmembrane region" description="Helical" evidence="2">
    <location>
        <begin position="12"/>
        <end position="32"/>
    </location>
</feature>
<evidence type="ECO:0000313" key="3">
    <source>
        <dbReference type="EMBL" id="CAE0710939.1"/>
    </source>
</evidence>
<feature type="region of interest" description="Disordered" evidence="1">
    <location>
        <begin position="588"/>
        <end position="694"/>
    </location>
</feature>
<keyword evidence="2" id="KW-0812">Transmembrane</keyword>
<feature type="region of interest" description="Disordered" evidence="1">
    <location>
        <begin position="456"/>
        <end position="485"/>
    </location>
</feature>
<gene>
    <name evidence="3" type="ORF">PAUS00366_LOCUS3666</name>
</gene>
<sequence length="884" mass="97014">MILAPKRTTMMPLPLWIVVAITIIGISFVRILPTSFAFIAVDSPQRHHRNNSVTILSRSASKAITEIESAVSSTSTSTSTTETTEPASTTLLPSTDGSMQERKPFVIVPPNQGFRNTIGGGAELSIASMNLLAPFYNSLQLNAKTTSDYERWEFLDGDRRERVPVALNMAKRTNADVLCLQEIEGGKLGEIETIEGISRGEFTLRDDIRDWLAESTIIKSSNGTKTTILEGYDAFVWSPLNPNNKRGDVVGLCIAWRSQKHSLVEWEGYRRGMVCRLQDNNNHHDDNNKESSPASFALANLHLPARPSNVLGRLSTMSRTIRKLSELESNMQKDRAIKTASSNNSNNINTIDGLMVVAGDFNSDQNSVAARLLTHGYTNYGNVRDRNYKAKITKASASNMSHPYRFVDSYDHGDHENNKDPRFKKGSFRELYAPVTVSLKGRGPGIMDHLFYATGKSKRNDHRHPPKIQNARKNPSKVATKSSGASTVDALSISLLEQHLGGTKRTKRRKKGESRGGGGSEGVASAARYTLDPKARIQIDSVLATVNFEANDNGDEERLRIIREGLPNLEEGFPSDHLPVGALFSAVASSTSGSNKEDKTEKEEENPDKKSNTKGDTKAEVIAVLAQSQNLSTAVEDPTSSHDDDSNDDDDNHLSTVAHKTQKREPKGQRAGASTVSGISSSVQRRRSNSRTSYGLRRRHNLVLNTLTEWVVGRGATSIVLDKPLYKNELLARTLDPSQSQKLKKKSRAPDLVCIVVKVPTDANHTDNNADATTLKSSSEECMVVVEVAVASDPIKVRSKKQSKYKDLVELLSSNSKQRCCFAAIVVGDDGSIPDGTRADIRSLAQLTTQRSNSNSNPDSTTTELETDRLCTHLQSLVSSFPKQ</sequence>
<dbReference type="GO" id="GO:0000175">
    <property type="term" value="F:3'-5'-RNA exonuclease activity"/>
    <property type="evidence" value="ECO:0007669"/>
    <property type="project" value="TreeGrafter"/>
</dbReference>
<protein>
    <recommendedName>
        <fullName evidence="4">Endonuclease/exonuclease/phosphatase domain-containing protein</fullName>
    </recommendedName>
</protein>
<keyword evidence="2" id="KW-1133">Transmembrane helix</keyword>
<reference evidence="3" key="1">
    <citation type="submission" date="2021-01" db="EMBL/GenBank/DDBJ databases">
        <authorList>
            <person name="Corre E."/>
            <person name="Pelletier E."/>
            <person name="Niang G."/>
            <person name="Scheremetjew M."/>
            <person name="Finn R."/>
            <person name="Kale V."/>
            <person name="Holt S."/>
            <person name="Cochrane G."/>
            <person name="Meng A."/>
            <person name="Brown T."/>
            <person name="Cohen L."/>
        </authorList>
    </citation>
    <scope>NUCLEOTIDE SEQUENCE</scope>
    <source>
        <strain evidence="3">10249 10 AB</strain>
    </source>
</reference>
<feature type="compositionally biased region" description="Basic residues" evidence="1">
    <location>
        <begin position="456"/>
        <end position="466"/>
    </location>
</feature>
<keyword evidence="2" id="KW-0472">Membrane</keyword>
<feature type="compositionally biased region" description="Polar residues" evidence="1">
    <location>
        <begin position="471"/>
        <end position="485"/>
    </location>
</feature>
<feature type="region of interest" description="Disordered" evidence="1">
    <location>
        <begin position="69"/>
        <end position="98"/>
    </location>
</feature>
<evidence type="ECO:0000256" key="2">
    <source>
        <dbReference type="SAM" id="Phobius"/>
    </source>
</evidence>
<dbReference type="Gene3D" id="3.60.10.10">
    <property type="entry name" value="Endonuclease/exonuclease/phosphatase"/>
    <property type="match status" value="1"/>
</dbReference>
<dbReference type="InterPro" id="IPR050410">
    <property type="entry name" value="CCR4/nocturin_mRNA_transcr"/>
</dbReference>
<accession>A0A7S4ACC9</accession>
<dbReference type="InterPro" id="IPR036691">
    <property type="entry name" value="Endo/exonu/phosph_ase_sf"/>
</dbReference>
<feature type="region of interest" description="Disordered" evidence="1">
    <location>
        <begin position="499"/>
        <end position="525"/>
    </location>
</feature>
<dbReference type="PANTHER" id="PTHR12121:SF36">
    <property type="entry name" value="ENDONUCLEASE_EXONUCLEASE_PHOSPHATASE DOMAIN-CONTAINING PROTEIN"/>
    <property type="match status" value="1"/>
</dbReference>
<dbReference type="AlphaFoldDB" id="A0A7S4ACC9"/>
<proteinExistence type="predicted"/>
<organism evidence="3">
    <name type="scientific">Pseudo-nitzschia australis</name>
    <dbReference type="NCBI Taxonomy" id="44445"/>
    <lineage>
        <taxon>Eukaryota</taxon>
        <taxon>Sar</taxon>
        <taxon>Stramenopiles</taxon>
        <taxon>Ochrophyta</taxon>
        <taxon>Bacillariophyta</taxon>
        <taxon>Bacillariophyceae</taxon>
        <taxon>Bacillariophycidae</taxon>
        <taxon>Bacillariales</taxon>
        <taxon>Bacillariaceae</taxon>
        <taxon>Pseudo-nitzschia</taxon>
    </lineage>
</organism>
<dbReference type="SUPFAM" id="SSF56219">
    <property type="entry name" value="DNase I-like"/>
    <property type="match status" value="1"/>
</dbReference>
<feature type="compositionally biased region" description="Basic and acidic residues" evidence="1">
    <location>
        <begin position="595"/>
        <end position="619"/>
    </location>
</feature>
<evidence type="ECO:0000256" key="1">
    <source>
        <dbReference type="SAM" id="MobiDB-lite"/>
    </source>
</evidence>
<feature type="compositionally biased region" description="Basic residues" evidence="1">
    <location>
        <begin position="502"/>
        <end position="512"/>
    </location>
</feature>
<name>A0A7S4ACC9_9STRA</name>
<evidence type="ECO:0008006" key="4">
    <source>
        <dbReference type="Google" id="ProtNLM"/>
    </source>
</evidence>